<dbReference type="InterPro" id="IPR036259">
    <property type="entry name" value="MFS_trans_sf"/>
</dbReference>
<dbReference type="PATRIC" id="fig|1664069.3.peg.4392"/>
<feature type="transmembrane region" description="Helical" evidence="6">
    <location>
        <begin position="269"/>
        <end position="291"/>
    </location>
</feature>
<keyword evidence="2" id="KW-0813">Transport</keyword>
<evidence type="ECO:0000259" key="7">
    <source>
        <dbReference type="PROSITE" id="PS50850"/>
    </source>
</evidence>
<dbReference type="SUPFAM" id="SSF103473">
    <property type="entry name" value="MFS general substrate transporter"/>
    <property type="match status" value="1"/>
</dbReference>
<comment type="subcellular location">
    <subcellularLocation>
        <location evidence="1">Cell membrane</location>
        <topology evidence="1">Multi-pass membrane protein</topology>
    </subcellularLocation>
</comment>
<feature type="transmembrane region" description="Helical" evidence="6">
    <location>
        <begin position="12"/>
        <end position="36"/>
    </location>
</feature>
<dbReference type="PANTHER" id="PTHR23531:SF2">
    <property type="entry name" value="PERMEASE"/>
    <property type="match status" value="1"/>
</dbReference>
<keyword evidence="4 6" id="KW-1133">Transmembrane helix</keyword>
<dbReference type="CDD" id="cd17489">
    <property type="entry name" value="MFS_YfcJ_like"/>
    <property type="match status" value="1"/>
</dbReference>
<feature type="transmembrane region" description="Helical" evidence="6">
    <location>
        <begin position="78"/>
        <end position="101"/>
    </location>
</feature>
<reference evidence="9 11" key="3">
    <citation type="submission" date="2023-03" db="EMBL/GenBank/DDBJ databases">
        <title>Agriculturally important microbes genome sequencing.</title>
        <authorList>
            <person name="Dunlap C."/>
        </authorList>
    </citation>
    <scope>NUCLEOTIDE SEQUENCE [LARGE SCALE GENOMIC DNA]</scope>
    <source>
        <strain evidence="9 11">CBP-3203</strain>
    </source>
</reference>
<comment type="caution">
    <text evidence="8">The sequence shown here is derived from an EMBL/GenBank/DDBJ whole genome shotgun (WGS) entry which is preliminary data.</text>
</comment>
<feature type="transmembrane region" description="Helical" evidence="6">
    <location>
        <begin position="362"/>
        <end position="381"/>
    </location>
</feature>
<dbReference type="PROSITE" id="PS50850">
    <property type="entry name" value="MFS"/>
    <property type="match status" value="1"/>
</dbReference>
<dbReference type="Gene3D" id="1.20.1250.20">
    <property type="entry name" value="MFS general substrate transporter like domains"/>
    <property type="match status" value="1"/>
</dbReference>
<dbReference type="GO" id="GO:0022857">
    <property type="term" value="F:transmembrane transporter activity"/>
    <property type="evidence" value="ECO:0007669"/>
    <property type="project" value="InterPro"/>
</dbReference>
<feature type="transmembrane region" description="Helical" evidence="6">
    <location>
        <begin position="162"/>
        <end position="185"/>
    </location>
</feature>
<evidence type="ECO:0000313" key="10">
    <source>
        <dbReference type="Proteomes" id="UP000036168"/>
    </source>
</evidence>
<organism evidence="8 10">
    <name type="scientific">Bacillus glycinifermentans</name>
    <dbReference type="NCBI Taxonomy" id="1664069"/>
    <lineage>
        <taxon>Bacteria</taxon>
        <taxon>Bacillati</taxon>
        <taxon>Bacillota</taxon>
        <taxon>Bacilli</taxon>
        <taxon>Bacillales</taxon>
        <taxon>Bacillaceae</taxon>
        <taxon>Bacillus</taxon>
    </lineage>
</organism>
<dbReference type="GO" id="GO:0005886">
    <property type="term" value="C:plasma membrane"/>
    <property type="evidence" value="ECO:0007669"/>
    <property type="project" value="UniProtKB-SubCell"/>
</dbReference>
<dbReference type="Proteomes" id="UP001341297">
    <property type="component" value="Unassembled WGS sequence"/>
</dbReference>
<evidence type="ECO:0000256" key="2">
    <source>
        <dbReference type="ARBA" id="ARBA00022448"/>
    </source>
</evidence>
<feature type="transmembrane region" description="Helical" evidence="6">
    <location>
        <begin position="213"/>
        <end position="234"/>
    </location>
</feature>
<dbReference type="OrthoDB" id="9814001at2"/>
<keyword evidence="3 6" id="KW-0812">Transmembrane</keyword>
<dbReference type="PANTHER" id="PTHR23531">
    <property type="entry name" value="QUINOLENE RESISTANCE PROTEIN NORA"/>
    <property type="match status" value="1"/>
</dbReference>
<evidence type="ECO:0000256" key="3">
    <source>
        <dbReference type="ARBA" id="ARBA00022692"/>
    </source>
</evidence>
<sequence length="397" mass="43365">MKQSEPIWTKDFIMVVLMNLFIFVYFYALLTILPVYTMQELGGTESQGGLLISGFLLSAIFARPFSGAIIERFGKKRMALVSVILFTLSSLLFISVQNIYVLLGIRFFQGIWFSIITTVTSAIAADLIPPARRGEGLGYFAMSMNLAVVIGPFIALNLLDKISFTALFALFSGIVAFGILCTALVRIPKEDDTTSAVFKLSFSNMFEKGAMRIAIVGLFVSFCYSSVISFISVYAKSLGLIQTSSYFFMVFAVAMMVTRPFTGKLYDRVGPGVVIYPSIILFSIGLCLLAFTNSGAMLLLSGAVIGMGYGSITPCLQTLAIQASPQHRSGYATATYFTLFDSGIAVGSFVFGLIVAQTGFSNIYLFSGVFVLVNLFLYTWSRKPALLKEKRNISVAD</sequence>
<evidence type="ECO:0000256" key="1">
    <source>
        <dbReference type="ARBA" id="ARBA00004651"/>
    </source>
</evidence>
<evidence type="ECO:0000256" key="5">
    <source>
        <dbReference type="ARBA" id="ARBA00023136"/>
    </source>
</evidence>
<feature type="transmembrane region" description="Helical" evidence="6">
    <location>
        <begin position="297"/>
        <end position="321"/>
    </location>
</feature>
<feature type="transmembrane region" description="Helical" evidence="6">
    <location>
        <begin position="137"/>
        <end position="156"/>
    </location>
</feature>
<keyword evidence="5 6" id="KW-0472">Membrane</keyword>
<accession>A0A0J6HHQ1</accession>
<reference evidence="8" key="2">
    <citation type="submission" date="2015-10" db="EMBL/GenBank/DDBJ databases">
        <authorList>
            <person name="Gilbert D.G."/>
        </authorList>
    </citation>
    <scope>NUCLEOTIDE SEQUENCE</scope>
    <source>
        <strain evidence="8">GO-13</strain>
    </source>
</reference>
<dbReference type="Proteomes" id="UP000036168">
    <property type="component" value="Unassembled WGS sequence"/>
</dbReference>
<dbReference type="EMBL" id="LECW02000045">
    <property type="protein sequence ID" value="KRT90309.1"/>
    <property type="molecule type" value="Genomic_DNA"/>
</dbReference>
<name>A0A0J6E8E9_9BACI</name>
<evidence type="ECO:0000256" key="4">
    <source>
        <dbReference type="ARBA" id="ARBA00022989"/>
    </source>
</evidence>
<feature type="domain" description="Major facilitator superfamily (MFS) profile" evidence="7">
    <location>
        <begin position="12"/>
        <end position="385"/>
    </location>
</feature>
<keyword evidence="11" id="KW-1185">Reference proteome</keyword>
<dbReference type="STRING" id="1664069.BGLY_4285"/>
<feature type="transmembrane region" description="Helical" evidence="6">
    <location>
        <begin position="333"/>
        <end position="356"/>
    </location>
</feature>
<dbReference type="InterPro" id="IPR020846">
    <property type="entry name" value="MFS_dom"/>
</dbReference>
<evidence type="ECO:0000313" key="11">
    <source>
        <dbReference type="Proteomes" id="UP001341297"/>
    </source>
</evidence>
<proteinExistence type="predicted"/>
<gene>
    <name evidence="8" type="ORF">AB447_206945</name>
    <name evidence="9" type="ORF">P8828_03935</name>
</gene>
<evidence type="ECO:0000256" key="6">
    <source>
        <dbReference type="SAM" id="Phobius"/>
    </source>
</evidence>
<dbReference type="RefSeq" id="WP_048354083.1">
    <property type="nucleotide sequence ID" value="NZ_CP023481.1"/>
</dbReference>
<feature type="transmembrane region" description="Helical" evidence="6">
    <location>
        <begin position="48"/>
        <end position="66"/>
    </location>
</feature>
<feature type="transmembrane region" description="Helical" evidence="6">
    <location>
        <begin position="240"/>
        <end position="257"/>
    </location>
</feature>
<evidence type="ECO:0000313" key="9">
    <source>
        <dbReference type="EMBL" id="MEC0484004.1"/>
    </source>
</evidence>
<dbReference type="Pfam" id="PF07690">
    <property type="entry name" value="MFS_1"/>
    <property type="match status" value="1"/>
</dbReference>
<dbReference type="EMBL" id="JARRTL010000006">
    <property type="protein sequence ID" value="MEC0484004.1"/>
    <property type="molecule type" value="Genomic_DNA"/>
</dbReference>
<dbReference type="InterPro" id="IPR011701">
    <property type="entry name" value="MFS"/>
</dbReference>
<dbReference type="InterPro" id="IPR052714">
    <property type="entry name" value="MFS_Exporter"/>
</dbReference>
<evidence type="ECO:0000313" key="8">
    <source>
        <dbReference type="EMBL" id="KRT90309.1"/>
    </source>
</evidence>
<accession>A0A0J6E8E9</accession>
<reference evidence="8 10" key="1">
    <citation type="journal article" date="2015" name="Int. J. Syst. Evol. Microbiol.">
        <title>Bacillus glycinifermentans sp. nov., isolated from fermented soybean paste.</title>
        <authorList>
            <person name="Kim S.J."/>
            <person name="Dunlap C.A."/>
            <person name="Kwon S.W."/>
            <person name="Rooney A.P."/>
        </authorList>
    </citation>
    <scope>NUCLEOTIDE SEQUENCE [LARGE SCALE GENOMIC DNA]</scope>
    <source>
        <strain evidence="8 10">GO-13</strain>
    </source>
</reference>
<dbReference type="AlphaFoldDB" id="A0A0J6E8E9"/>
<protein>
    <submittedName>
        <fullName evidence="8">MFS transporter</fullName>
    </submittedName>
</protein>